<evidence type="ECO:0000313" key="3">
    <source>
        <dbReference type="Proteomes" id="UP000603904"/>
    </source>
</evidence>
<keyword evidence="3" id="KW-1185">Reference proteome</keyword>
<sequence length="93" mass="10142">MDHKAIKVTLFPAILALQANFYPGEPMADRPPFADVTWQRACNGGNCVEVAYQDGWVGVRDGKQGDASPVLAFTAEEWGDFLRGVRDGGFDLP</sequence>
<evidence type="ECO:0000259" key="1">
    <source>
        <dbReference type="Pfam" id="PF04149"/>
    </source>
</evidence>
<proteinExistence type="predicted"/>
<dbReference type="EMBL" id="BOOC01000009">
    <property type="protein sequence ID" value="GIH39584.1"/>
    <property type="molecule type" value="Genomic_DNA"/>
</dbReference>
<evidence type="ECO:0000313" key="2">
    <source>
        <dbReference type="EMBL" id="GIH39584.1"/>
    </source>
</evidence>
<organism evidence="2 3">
    <name type="scientific">Microbispora corallina</name>
    <dbReference type="NCBI Taxonomy" id="83302"/>
    <lineage>
        <taxon>Bacteria</taxon>
        <taxon>Bacillati</taxon>
        <taxon>Actinomycetota</taxon>
        <taxon>Actinomycetes</taxon>
        <taxon>Streptosporangiales</taxon>
        <taxon>Streptosporangiaceae</taxon>
        <taxon>Microbispora</taxon>
    </lineage>
</organism>
<dbReference type="RefSeq" id="WP_307825574.1">
    <property type="nucleotide sequence ID" value="NZ_BAAAGP010000004.1"/>
</dbReference>
<dbReference type="Proteomes" id="UP000603904">
    <property type="component" value="Unassembled WGS sequence"/>
</dbReference>
<dbReference type="Pfam" id="PF04149">
    <property type="entry name" value="DUF397"/>
    <property type="match status" value="1"/>
</dbReference>
<accession>A0ABQ4FXQ9</accession>
<dbReference type="InterPro" id="IPR007278">
    <property type="entry name" value="DUF397"/>
</dbReference>
<feature type="domain" description="DUF397" evidence="1">
    <location>
        <begin position="43"/>
        <end position="86"/>
    </location>
</feature>
<name>A0ABQ4FXQ9_9ACTN</name>
<reference evidence="2 3" key="1">
    <citation type="submission" date="2021-01" db="EMBL/GenBank/DDBJ databases">
        <title>Whole genome shotgun sequence of Microbispora corallina NBRC 16416.</title>
        <authorList>
            <person name="Komaki H."/>
            <person name="Tamura T."/>
        </authorList>
    </citation>
    <scope>NUCLEOTIDE SEQUENCE [LARGE SCALE GENOMIC DNA]</scope>
    <source>
        <strain evidence="2 3">NBRC 16416</strain>
    </source>
</reference>
<comment type="caution">
    <text evidence="2">The sequence shown here is derived from an EMBL/GenBank/DDBJ whole genome shotgun (WGS) entry which is preliminary data.</text>
</comment>
<gene>
    <name evidence="2" type="ORF">Mco01_25840</name>
</gene>
<protein>
    <recommendedName>
        <fullName evidence="1">DUF397 domain-containing protein</fullName>
    </recommendedName>
</protein>